<evidence type="ECO:0000256" key="6">
    <source>
        <dbReference type="ARBA" id="ARBA00022692"/>
    </source>
</evidence>
<feature type="domain" description="Peptidase M16 N-terminal" evidence="20">
    <location>
        <begin position="22"/>
        <end position="135"/>
    </location>
</feature>
<keyword evidence="11 18" id="KW-1133">Transmembrane helix</keyword>
<dbReference type="CDD" id="cd03505">
    <property type="entry name" value="Delta9-FADS-like"/>
    <property type="match status" value="1"/>
</dbReference>
<dbReference type="GO" id="GO:0005739">
    <property type="term" value="C:mitochondrion"/>
    <property type="evidence" value="ECO:0007669"/>
    <property type="project" value="TreeGrafter"/>
</dbReference>
<evidence type="ECO:0000256" key="5">
    <source>
        <dbReference type="ARBA" id="ARBA00022670"/>
    </source>
</evidence>
<dbReference type="Pfam" id="PF16187">
    <property type="entry name" value="Peptidase_M16_M"/>
    <property type="match status" value="1"/>
</dbReference>
<dbReference type="GO" id="GO:0043171">
    <property type="term" value="P:peptide catabolic process"/>
    <property type="evidence" value="ECO:0007669"/>
    <property type="project" value="TreeGrafter"/>
</dbReference>
<accession>A0A9P1FI19</accession>
<evidence type="ECO:0000259" key="23">
    <source>
        <dbReference type="Pfam" id="PF22456"/>
    </source>
</evidence>
<comment type="cofactor">
    <cofactor evidence="17">
        <name>Fe(2+)</name>
        <dbReference type="ChEBI" id="CHEBI:29033"/>
    </cofactor>
</comment>
<evidence type="ECO:0000256" key="13">
    <source>
        <dbReference type="ARBA" id="ARBA00023004"/>
    </source>
</evidence>
<dbReference type="GO" id="GO:0006633">
    <property type="term" value="P:fatty acid biosynthetic process"/>
    <property type="evidence" value="ECO:0007669"/>
    <property type="project" value="UniProtKB-KW"/>
</dbReference>
<evidence type="ECO:0000313" key="24">
    <source>
        <dbReference type="EMBL" id="CAI3975395.1"/>
    </source>
</evidence>
<keyword evidence="17" id="KW-0275">Fatty acid biosynthesis</keyword>
<dbReference type="PRINTS" id="PR00075">
    <property type="entry name" value="FACDDSATRASE"/>
</dbReference>
<dbReference type="InterPro" id="IPR054734">
    <property type="entry name" value="PqqF-like_C_4"/>
</dbReference>
<keyword evidence="14" id="KW-0482">Metalloprotease</keyword>
<feature type="transmembrane region" description="Helical" evidence="18">
    <location>
        <begin position="1067"/>
        <end position="1091"/>
    </location>
</feature>
<dbReference type="OrthoDB" id="952271at2759"/>
<evidence type="ECO:0000259" key="19">
    <source>
        <dbReference type="Pfam" id="PF00487"/>
    </source>
</evidence>
<evidence type="ECO:0000259" key="22">
    <source>
        <dbReference type="Pfam" id="PF16187"/>
    </source>
</evidence>
<dbReference type="Proteomes" id="UP001152797">
    <property type="component" value="Unassembled WGS sequence"/>
</dbReference>
<keyword evidence="27" id="KW-1185">Reference proteome</keyword>
<dbReference type="Pfam" id="PF22456">
    <property type="entry name" value="PqqF-like_C_4"/>
    <property type="match status" value="1"/>
</dbReference>
<keyword evidence="8" id="KW-0378">Hydrolase</keyword>
<dbReference type="InterPro" id="IPR032632">
    <property type="entry name" value="Peptidase_M16_M"/>
</dbReference>
<dbReference type="GO" id="GO:0051603">
    <property type="term" value="P:proteolysis involved in protein catabolic process"/>
    <property type="evidence" value="ECO:0007669"/>
    <property type="project" value="TreeGrafter"/>
</dbReference>
<keyword evidence="10" id="KW-0862">Zinc</keyword>
<comment type="domain">
    <text evidence="17">The histidine box domains are involved in binding the catalytic metal ions.</text>
</comment>
<dbReference type="EMBL" id="CAMXCT020000201">
    <property type="protein sequence ID" value="CAL1128770.1"/>
    <property type="molecule type" value="Genomic_DNA"/>
</dbReference>
<evidence type="ECO:0000256" key="8">
    <source>
        <dbReference type="ARBA" id="ARBA00022801"/>
    </source>
</evidence>
<evidence type="ECO:0000256" key="12">
    <source>
        <dbReference type="ARBA" id="ARBA00023002"/>
    </source>
</evidence>
<keyword evidence="7" id="KW-0479">Metal-binding</keyword>
<evidence type="ECO:0000313" key="26">
    <source>
        <dbReference type="EMBL" id="CAL4762707.1"/>
    </source>
</evidence>
<name>A0A9P1FI19_9DINO</name>
<dbReference type="InterPro" id="IPR007863">
    <property type="entry name" value="Peptidase_M16_C"/>
</dbReference>
<feature type="domain" description="Fatty acid desaturase" evidence="19">
    <location>
        <begin position="1070"/>
        <end position="1294"/>
    </location>
</feature>
<dbReference type="PANTHER" id="PTHR43690">
    <property type="entry name" value="NARDILYSIN"/>
    <property type="match status" value="1"/>
</dbReference>
<evidence type="ECO:0000256" key="10">
    <source>
        <dbReference type="ARBA" id="ARBA00022833"/>
    </source>
</evidence>
<organism evidence="24">
    <name type="scientific">Cladocopium goreaui</name>
    <dbReference type="NCBI Taxonomy" id="2562237"/>
    <lineage>
        <taxon>Eukaryota</taxon>
        <taxon>Sar</taxon>
        <taxon>Alveolata</taxon>
        <taxon>Dinophyceae</taxon>
        <taxon>Suessiales</taxon>
        <taxon>Symbiodiniaceae</taxon>
        <taxon>Cladocopium</taxon>
    </lineage>
</organism>
<proteinExistence type="inferred from homology"/>
<keyword evidence="12 17" id="KW-0560">Oxidoreductase</keyword>
<feature type="domain" description="Peptidase M16 C-terminal" evidence="21">
    <location>
        <begin position="162"/>
        <end position="247"/>
    </location>
</feature>
<evidence type="ECO:0000256" key="4">
    <source>
        <dbReference type="ARBA" id="ARBA00009295"/>
    </source>
</evidence>
<dbReference type="Pfam" id="PF00675">
    <property type="entry name" value="Peptidase_M16"/>
    <property type="match status" value="1"/>
</dbReference>
<comment type="caution">
    <text evidence="24">The sequence shown here is derived from an EMBL/GenBank/DDBJ whole genome shotgun (WGS) entry which is preliminary data.</text>
</comment>
<dbReference type="InterPro" id="IPR050626">
    <property type="entry name" value="Peptidase_M16"/>
</dbReference>
<evidence type="ECO:0000256" key="1">
    <source>
        <dbReference type="ARBA" id="ARBA00001947"/>
    </source>
</evidence>
<evidence type="ECO:0000256" key="14">
    <source>
        <dbReference type="ARBA" id="ARBA00023049"/>
    </source>
</evidence>
<dbReference type="InterPro" id="IPR011765">
    <property type="entry name" value="Pept_M16_N"/>
</dbReference>
<evidence type="ECO:0000256" key="16">
    <source>
        <dbReference type="ARBA" id="ARBA00023136"/>
    </source>
</evidence>
<gene>
    <name evidence="24" type="ORF">C1SCF055_LOCUS3726</name>
</gene>
<dbReference type="InterPro" id="IPR015876">
    <property type="entry name" value="Acyl-CoA_DS"/>
</dbReference>
<feature type="domain" description="Coenzyme PQQ synthesis protein F-like C-terminal lobe" evidence="23">
    <location>
        <begin position="827"/>
        <end position="911"/>
    </location>
</feature>
<evidence type="ECO:0000259" key="20">
    <source>
        <dbReference type="Pfam" id="PF00675"/>
    </source>
</evidence>
<evidence type="ECO:0000256" key="7">
    <source>
        <dbReference type="ARBA" id="ARBA00022723"/>
    </source>
</evidence>
<evidence type="ECO:0000256" key="9">
    <source>
        <dbReference type="ARBA" id="ARBA00022832"/>
    </source>
</evidence>
<comment type="cofactor">
    <cofactor evidence="1">
        <name>Zn(2+)</name>
        <dbReference type="ChEBI" id="CHEBI:29105"/>
    </cofactor>
</comment>
<dbReference type="PANTHER" id="PTHR43690:SF18">
    <property type="entry name" value="INSULIN-DEGRADING ENZYME-RELATED"/>
    <property type="match status" value="1"/>
</dbReference>
<keyword evidence="9" id="KW-0276">Fatty acid metabolism</keyword>
<keyword evidence="6 17" id="KW-0812">Transmembrane</keyword>
<reference evidence="25" key="2">
    <citation type="submission" date="2024-04" db="EMBL/GenBank/DDBJ databases">
        <authorList>
            <person name="Chen Y."/>
            <person name="Shah S."/>
            <person name="Dougan E. K."/>
            <person name="Thang M."/>
            <person name="Chan C."/>
        </authorList>
    </citation>
    <scope>NUCLEOTIDE SEQUENCE [LARGE SCALE GENOMIC DNA]</scope>
</reference>
<evidence type="ECO:0000256" key="11">
    <source>
        <dbReference type="ARBA" id="ARBA00022989"/>
    </source>
</evidence>
<dbReference type="GO" id="GO:0004222">
    <property type="term" value="F:metalloendopeptidase activity"/>
    <property type="evidence" value="ECO:0007669"/>
    <property type="project" value="TreeGrafter"/>
</dbReference>
<comment type="subcellular location">
    <subcellularLocation>
        <location evidence="2">Membrane</location>
        <topology evidence="2">Multi-pass membrane protein</topology>
    </subcellularLocation>
</comment>
<evidence type="ECO:0000256" key="3">
    <source>
        <dbReference type="ARBA" id="ARBA00007261"/>
    </source>
</evidence>
<dbReference type="GO" id="GO:0005829">
    <property type="term" value="C:cytosol"/>
    <property type="evidence" value="ECO:0007669"/>
    <property type="project" value="TreeGrafter"/>
</dbReference>
<evidence type="ECO:0000313" key="25">
    <source>
        <dbReference type="EMBL" id="CAL1128770.1"/>
    </source>
</evidence>
<dbReference type="EMBL" id="CAMXCT010000201">
    <property type="protein sequence ID" value="CAI3975395.1"/>
    <property type="molecule type" value="Genomic_DNA"/>
</dbReference>
<keyword evidence="5" id="KW-0645">Protease</keyword>
<keyword evidence="13" id="KW-0408">Iron</keyword>
<evidence type="ECO:0000313" key="27">
    <source>
        <dbReference type="Proteomes" id="UP001152797"/>
    </source>
</evidence>
<dbReference type="Pfam" id="PF05193">
    <property type="entry name" value="Peptidase_M16_C"/>
    <property type="match status" value="1"/>
</dbReference>
<dbReference type="EMBL" id="CAMXCT030000201">
    <property type="protein sequence ID" value="CAL4762707.1"/>
    <property type="molecule type" value="Genomic_DNA"/>
</dbReference>
<comment type="similarity">
    <text evidence="4 17">Belongs to the fatty acid desaturase type 1 family.</text>
</comment>
<reference evidence="24" key="1">
    <citation type="submission" date="2022-10" db="EMBL/GenBank/DDBJ databases">
        <authorList>
            <person name="Chen Y."/>
            <person name="Dougan E. K."/>
            <person name="Chan C."/>
            <person name="Rhodes N."/>
            <person name="Thang M."/>
        </authorList>
    </citation>
    <scope>NUCLEOTIDE SEQUENCE</scope>
</reference>
<evidence type="ECO:0000256" key="2">
    <source>
        <dbReference type="ARBA" id="ARBA00004141"/>
    </source>
</evidence>
<keyword evidence="16 18" id="KW-0472">Membrane</keyword>
<dbReference type="GO" id="GO:0016020">
    <property type="term" value="C:membrane"/>
    <property type="evidence" value="ECO:0007669"/>
    <property type="project" value="UniProtKB-SubCell"/>
</dbReference>
<dbReference type="Pfam" id="PF00487">
    <property type="entry name" value="FA_desaturase"/>
    <property type="match status" value="1"/>
</dbReference>
<feature type="domain" description="Peptidase M16 middle/third" evidence="22">
    <location>
        <begin position="405"/>
        <end position="707"/>
    </location>
</feature>
<dbReference type="FunFam" id="3.30.830.10:FF:000012">
    <property type="entry name" value="Protease 3"/>
    <property type="match status" value="1"/>
</dbReference>
<dbReference type="GO" id="GO:0016717">
    <property type="term" value="F:oxidoreductase activity, acting on paired donors, with oxidation of a pair of donors resulting in the reduction of molecular oxygen to two molecules of water"/>
    <property type="evidence" value="ECO:0007669"/>
    <property type="project" value="InterPro"/>
</dbReference>
<keyword evidence="17" id="KW-0444">Lipid biosynthesis</keyword>
<evidence type="ECO:0000259" key="21">
    <source>
        <dbReference type="Pfam" id="PF05193"/>
    </source>
</evidence>
<dbReference type="InterPro" id="IPR011249">
    <property type="entry name" value="Metalloenz_LuxS/M16"/>
</dbReference>
<dbReference type="GO" id="GO:0046872">
    <property type="term" value="F:metal ion binding"/>
    <property type="evidence" value="ECO:0007669"/>
    <property type="project" value="UniProtKB-KW"/>
</dbReference>
<protein>
    <submittedName>
        <fullName evidence="26">Insulin-degrading enzyme</fullName>
    </submittedName>
</protein>
<dbReference type="SUPFAM" id="SSF63411">
    <property type="entry name" value="LuxS/MPP-like metallohydrolase"/>
    <property type="match status" value="4"/>
</dbReference>
<dbReference type="InterPro" id="IPR005804">
    <property type="entry name" value="FA_desaturase_dom"/>
</dbReference>
<evidence type="ECO:0000256" key="18">
    <source>
        <dbReference type="SAM" id="Phobius"/>
    </source>
</evidence>
<comment type="similarity">
    <text evidence="3">Belongs to the peptidase M16 family.</text>
</comment>
<keyword evidence="15" id="KW-0443">Lipid metabolism</keyword>
<dbReference type="Gene3D" id="3.30.830.10">
    <property type="entry name" value="Metalloenzyme, LuxS/M16 peptidase-like"/>
    <property type="match status" value="4"/>
</dbReference>
<sequence length="1339" mass="148706">MAKNGSTLFKGEEKGFDKRYFSDPEDLPGLAHFCEHMLFLGTEPFPEENSFDTYLTANSGFSNAFTEAEDTCFFFSCGTSALRGALERFGAFFRAPLFTESATEREVNAINSEHLKNVPNDVFRLGQVLNSRANPAHPYHRFGTGNIKTLLEDTAAKGINLRAELLAYYQRFYRAPLMTLCIIGKEPLSELHSYAERFFGEIPGDSGAVEPESKYWKDPLFLPAAFDKGVEVVPISDALSLQVGFPISFRQSSHVVAEQEPPAAPPADGAGPRVLLKLVEFGESALLGWDDPAMRQGMTLASWRWYNPSSHVGAVLGHEGAQSLTALLRERGWITALETGSADNTSTFAMMLVGMELTAEGFKKQDEILKILFGYLNFLRQLPEFPKESLVENLRLSECGWITREEPGPQDAAVELSGAMQDWAFPRDYVAGNTRLRDGPGLKGTVEALLANLQPSNALVTAGHSVWLILRAVGAMLQQLQVVSRSCKGPETEKWYGTRYGFRDLQSLKQQWQSAKVAPGLGVPPPNPFLPRQLELKAPRQQPDGLSKAFEGPRLRQEDDWKAYFRQDTEYGVPKAFVFVELPTAILCCDGKNAVAARIYEAMCLGALQEKLLYDAQVAGLAFNFSVSTRGVQLFFGGFDDRLADFASQAMDAVLSFEPNRAPGGFEVQKDKLRRELESFASQPPISQAAYWAGLALVMPEFSLEELQRSAKEIRLSDVVQFASKLWDSARGELKTSLCWGNLRPAEGDMLVAKLRERLKSPGTTGEEAPQPRVAQLPVTPVGPGVALVHDVMDKLEENSAVEVLFQGGTTRGGDAAKLQRLAELQVLASVMSDQFYEQLRTREQLGYIVSCRADRNEGVFGIVFVVQGAAKSALEASVLGRIDAFLDTVPGMLRAKTEAEITQLADSLAQAPVSWRNSTFCYAANMASAMASMASMAPVASPLRESVPRAPGAPRILRVRDGSGRSPRLTGTSQGRAPVALVAGALSAARVETRKTKETKEETKEVQETPTFNSWRYKASYVYPFSGGIQAYDYEQPKERYPIDFLRAGYFLFLHVVAFTCGPSTFSLPALGLCLSLFVVLQTLGISLSYHRHLTHRSFQCHKYFEYFIAWCGVLNMQGNPIWWAMNHTWHHRFSDTPLDPHTPREGLWTAHAGWFFEKERVLSKMPEAIVASHNNETEDSSAESWNLIPWFYKESPEFYDWLRQTYYFHQIGQVLALFCLGQVAGNGWSFVVWGFVIRLLLGIHGVSAVNSFAHVWGEKPFKTGDDSRNNAWVAMVSSGEGWHNNHHAFPRSARHGLFPGQFDLTYVLVELLEKIGVVWDLQLPSDAQIKAKLDASK</sequence>
<evidence type="ECO:0000256" key="15">
    <source>
        <dbReference type="ARBA" id="ARBA00023098"/>
    </source>
</evidence>
<evidence type="ECO:0000256" key="17">
    <source>
        <dbReference type="RuleBase" id="RU000581"/>
    </source>
</evidence>